<feature type="compositionally biased region" description="Basic and acidic residues" evidence="11">
    <location>
        <begin position="650"/>
        <end position="659"/>
    </location>
</feature>
<feature type="compositionally biased region" description="Basic and acidic residues" evidence="11">
    <location>
        <begin position="1442"/>
        <end position="1452"/>
    </location>
</feature>
<dbReference type="GO" id="GO:0006338">
    <property type="term" value="P:chromatin remodeling"/>
    <property type="evidence" value="ECO:0007669"/>
    <property type="project" value="TreeGrafter"/>
</dbReference>
<evidence type="ECO:0000259" key="15">
    <source>
        <dbReference type="PROSITE" id="PS51204"/>
    </source>
</evidence>
<feature type="region of interest" description="Disordered" evidence="11">
    <location>
        <begin position="434"/>
        <end position="491"/>
    </location>
</feature>
<dbReference type="SUPFAM" id="SSF51126">
    <property type="entry name" value="Pectin lyase-like"/>
    <property type="match status" value="1"/>
</dbReference>
<feature type="compositionally biased region" description="Acidic residues" evidence="11">
    <location>
        <begin position="447"/>
        <end position="468"/>
    </location>
</feature>
<evidence type="ECO:0000256" key="2">
    <source>
        <dbReference type="ARBA" id="ARBA00009220"/>
    </source>
</evidence>
<dbReference type="Gene3D" id="1.20.120.850">
    <property type="entry name" value="SWI2/SNF2 ATPases, N-terminal domain"/>
    <property type="match status" value="1"/>
</dbReference>
<reference evidence="16" key="1">
    <citation type="submission" date="2021-01" db="EMBL/GenBank/DDBJ databases">
        <authorList>
            <person name="Corre E."/>
            <person name="Pelletier E."/>
            <person name="Niang G."/>
            <person name="Scheremetjew M."/>
            <person name="Finn R."/>
            <person name="Kale V."/>
            <person name="Holt S."/>
            <person name="Cochrane G."/>
            <person name="Meng A."/>
            <person name="Brown T."/>
            <person name="Cohen L."/>
        </authorList>
    </citation>
    <scope>NUCLEOTIDE SEQUENCE</scope>
    <source>
        <strain evidence="16">CCMP2078</strain>
    </source>
</reference>
<evidence type="ECO:0000256" key="3">
    <source>
        <dbReference type="ARBA" id="ARBA00022741"/>
    </source>
</evidence>
<dbReference type="PANTHER" id="PTHR45685">
    <property type="entry name" value="HELICASE SRCAP-RELATED"/>
    <property type="match status" value="1"/>
</dbReference>
<dbReference type="InterPro" id="IPR038718">
    <property type="entry name" value="SNF2-like_sf"/>
</dbReference>
<dbReference type="Gene3D" id="3.40.50.10810">
    <property type="entry name" value="Tandem AAA-ATPase domain"/>
    <property type="match status" value="1"/>
</dbReference>
<comment type="subcellular location">
    <subcellularLocation>
        <location evidence="1">Nucleus</location>
    </subcellularLocation>
</comment>
<dbReference type="PROSITE" id="PS51204">
    <property type="entry name" value="HSA"/>
    <property type="match status" value="1"/>
</dbReference>
<dbReference type="GO" id="GO:0005524">
    <property type="term" value="F:ATP binding"/>
    <property type="evidence" value="ECO:0007669"/>
    <property type="project" value="UniProtKB-KW"/>
</dbReference>
<dbReference type="Pfam" id="PF00271">
    <property type="entry name" value="Helicase_C"/>
    <property type="match status" value="1"/>
</dbReference>
<evidence type="ECO:0000313" key="16">
    <source>
        <dbReference type="EMBL" id="CAD8265133.1"/>
    </source>
</evidence>
<feature type="domain" description="Helicase ATP-binding" evidence="13">
    <location>
        <begin position="727"/>
        <end position="892"/>
    </location>
</feature>
<keyword evidence="8" id="KW-0238">DNA-binding</keyword>
<dbReference type="InterPro" id="IPR001810">
    <property type="entry name" value="F-box_dom"/>
</dbReference>
<dbReference type="PROSITE" id="PS51192">
    <property type="entry name" value="HELICASE_ATP_BIND_1"/>
    <property type="match status" value="1"/>
</dbReference>
<keyword evidence="6" id="KW-0067">ATP-binding</keyword>
<feature type="domain" description="HSA" evidence="15">
    <location>
        <begin position="99"/>
        <end position="173"/>
    </location>
</feature>
<sequence length="2099" mass="234746">MEFGPSDPSGEGLMTAEAPPEYVAPLVPENYQGRARGVIFAELPRRGLVAKVPEAGLDPRLLAFLEHHGAGFTLAEAIEARRDEVKRRIETLNGGKRVRRVAIEAERRETHWDFLLKEMLWMSEDFGQEKKRHQGRAKKLVKAVETYFRQAEARKARAQKDELARLRRRAAQLGRSVKLFWSKINKVVGYKQKIMLDEQKKSSMDKHLNFIVEQTERYTFQLVHDFNTSTDAEDTDGGYASQRSPKPGSLAAGIELESTADDDEDEAEAEEQDDVDDPYENEEEYDDETTIAQAEREQLGGHLYNADDEVDDLQKDSQRSMEDLLREYHAMQAAEAQERAERTASMLTSSDEGDAGSEEYAASEEESDDEETIAQAEKEMAKNSVQDELAALEREGEVPLEDLIEMHRLATEADDGSASGVASNVLHVEGRNALLTNGSATSSSNVDADDDAEEDDYTADSEELDDETTIAQAEAGASARDNEAEVQDLQVDADVPIEKLLELYQQMNAEFQDDGKASRNGVDSEMETGSISDSNSSSENSAAGEDEYLANADDVDDETTIARAEAEASAHDKEAELQDLQDGADVPIEKLWEQYRQMDQELNGDEMDTGDDAVRNNGKEHGLLAGDVDESMSVVDSEDGRTADVTNPTEDARADDRRNGQDHAALLARDRRNDAGADSHGDTSDTVVKRMARLDQEVKSRRVERPYILVKSLQLREYQEIGVSWLASLHERRLNGILADEMGLGKTVQTISLLAWVACFRGVWGPHLIVVPTSVIVNWESELKRFCPAFKVLTYYGSATQRKALRTGWSKLNAFHVCITSYQLILKDASSFRRKKWYYLILDEAHNIKNFQSQRWNTLISFNTQRRLLLTGTPLQNSLMELWALMHFLMPHIFTNRAEFSYWFSNPLNNMIENNSSINRGLIRRLHSIMRPFLLRRLKKDVAKQLPKKFEHLVYCDLSRRQQFLYEDFLSRSSTRAALTGGNFMGMMNVLMQLRKVCNHPDLFEARPIRAPFVMQPVCLKYPQMMLRLRCPGMFTFVSSTAAWHPQLSEAERRLRLPIDLAPMGTHRTALDEKNSGAIAQFVEVQDVALPRAASAQLRQAGTIRDAFEALLAKRRSESLRRRREMYYINESRREISFHDRMKRSASFLEGVYLSLSEKAGEARRSPQSYVDVPSLLIKAVQQPSERLGLLESLLKSFAFVTPKVTARTAQLVGVPSVDERVREEFPNLSLRKQIADRSAPFYEVSKRLQMYFPDRKLVQFDCGKLQSLAELLRRLHNEGHKCLIFTQMSKMLDVLEEFLNIYNYNYLRLDGSTGVEKRQKLMDRFNSDEKVFCFILSTRSGGLGINLTGADTVIFYDSDWNPAMDAQAQDRAHRIGQTREVHIYRLVSKSTIEENILVKARQKQQLDFLVMTEGNFGAKFYTGENLKGLLNTGTYASNAEKRAAETDKAEDAMAASPKLDEGAGANPDVKAVMAQLEDAEDASALVKTTKEIEEETREFDDAAAPEDDPSGDTPAAGRAEEQKGRLSPTLSPTASESNWKAEDEAAEKSAEARQNEEFASWRQEVGTNLARIDESLSAVERYAVKIKSTVDCFYSVHYRTDAQRLQDVTENSERWDIHEWEQAKAQEEHAALSSGELIYTGVTKKEARMLRRRYTAEKQRRVQARKLRRLKGDDWVVRTDGKTQLPFWMNLDTGEATWFKPKVVQDRTEMQEAMDQRFNAVPPALLLRIMEYCSPHPDRAAAALVCYRWFTAARSEKLCLRVLPIEAQNPAEDPAQQGGARARPTGRATPVRSLGDAIRVAKTGDTIILDGGHYWEENLSIVKSVRIVGSQVSKTVLELTGFLFVGAWGVTFSNVSIRKTKREPDGRNLIVVSTAPAASLDGGRKPGRSSCRLHDCFIDADGAGGGAAIYLHNHAQLEMTCSTIVNAKASGIFVGARCTAYVYRSRIRSCEGSGITNSGGSVGVLDSYVHRNGAAGISVFGRAVAHVERCELTENGERQSAKRGGGPMAPFPRGAQPAKKRLRIYAPISEGAAQAAQTMQSSGDMNARHEASASLAKSADRLSSVVALPMHSGPASPSDCAISCDDGSVAAQRENDIL</sequence>
<evidence type="ECO:0000259" key="14">
    <source>
        <dbReference type="PROSITE" id="PS51194"/>
    </source>
</evidence>
<keyword evidence="4" id="KW-0378">Hydrolase</keyword>
<dbReference type="SUPFAM" id="SSF52540">
    <property type="entry name" value="P-loop containing nucleoside triphosphate hydrolases"/>
    <property type="match status" value="2"/>
</dbReference>
<evidence type="ECO:0000256" key="9">
    <source>
        <dbReference type="ARBA" id="ARBA00023242"/>
    </source>
</evidence>
<feature type="region of interest" description="Disordered" evidence="11">
    <location>
        <begin position="633"/>
        <end position="659"/>
    </location>
</feature>
<proteinExistence type="inferred from homology"/>
<dbReference type="SMART" id="SM00487">
    <property type="entry name" value="DEXDc"/>
    <property type="match status" value="1"/>
</dbReference>
<dbReference type="InterPro" id="IPR001650">
    <property type="entry name" value="Helicase_C-like"/>
</dbReference>
<evidence type="ECO:0000256" key="1">
    <source>
        <dbReference type="ARBA" id="ARBA00004123"/>
    </source>
</evidence>
<keyword evidence="7" id="KW-0156">Chromatin regulator</keyword>
<dbReference type="Pfam" id="PF00176">
    <property type="entry name" value="SNF2-rel_dom"/>
    <property type="match status" value="1"/>
</dbReference>
<evidence type="ECO:0000256" key="10">
    <source>
        <dbReference type="SAM" id="Coils"/>
    </source>
</evidence>
<dbReference type="InterPro" id="IPR011050">
    <property type="entry name" value="Pectin_lyase_fold/virulence"/>
</dbReference>
<dbReference type="InterPro" id="IPR036047">
    <property type="entry name" value="F-box-like_dom_sf"/>
</dbReference>
<feature type="compositionally biased region" description="Low complexity" evidence="11">
    <location>
        <begin position="529"/>
        <end position="543"/>
    </location>
</feature>
<dbReference type="PROSITE" id="PS51194">
    <property type="entry name" value="HELICASE_CTER"/>
    <property type="match status" value="1"/>
</dbReference>
<feature type="domain" description="WW" evidence="12">
    <location>
        <begin position="1676"/>
        <end position="1704"/>
    </location>
</feature>
<dbReference type="PROSITE" id="PS50020">
    <property type="entry name" value="WW_DOMAIN_2"/>
    <property type="match status" value="1"/>
</dbReference>
<feature type="coiled-coil region" evidence="10">
    <location>
        <begin position="149"/>
        <end position="176"/>
    </location>
</feature>
<feature type="compositionally biased region" description="Basic and acidic residues" evidence="11">
    <location>
        <begin position="312"/>
        <end position="329"/>
    </location>
</feature>
<feature type="compositionally biased region" description="Basic and acidic residues" evidence="11">
    <location>
        <begin position="1540"/>
        <end position="1557"/>
    </location>
</feature>
<dbReference type="GO" id="GO:0004386">
    <property type="term" value="F:helicase activity"/>
    <property type="evidence" value="ECO:0007669"/>
    <property type="project" value="UniProtKB-KW"/>
</dbReference>
<keyword evidence="3" id="KW-0547">Nucleotide-binding</keyword>
<dbReference type="GO" id="GO:0042393">
    <property type="term" value="F:histone binding"/>
    <property type="evidence" value="ECO:0007669"/>
    <property type="project" value="TreeGrafter"/>
</dbReference>
<feature type="compositionally biased region" description="Acidic residues" evidence="11">
    <location>
        <begin position="544"/>
        <end position="557"/>
    </location>
</feature>
<dbReference type="InterPro" id="IPR012334">
    <property type="entry name" value="Pectin_lyas_fold"/>
</dbReference>
<dbReference type="SUPFAM" id="SSF81383">
    <property type="entry name" value="F-box domain"/>
    <property type="match status" value="1"/>
</dbReference>
<dbReference type="SMART" id="SM00256">
    <property type="entry name" value="FBOX"/>
    <property type="match status" value="1"/>
</dbReference>
<feature type="compositionally biased region" description="Acidic residues" evidence="11">
    <location>
        <begin position="351"/>
        <end position="372"/>
    </location>
</feature>
<feature type="compositionally biased region" description="Polar residues" evidence="11">
    <location>
        <begin position="2036"/>
        <end position="2045"/>
    </location>
</feature>
<keyword evidence="5" id="KW-0347">Helicase</keyword>
<dbReference type="Pfam" id="PF13229">
    <property type="entry name" value="Beta_helix"/>
    <property type="match status" value="1"/>
</dbReference>
<keyword evidence="10" id="KW-0175">Coiled coil</keyword>
<name>A0A7R9UGU8_9STRA</name>
<feature type="region of interest" description="Disordered" evidence="11">
    <location>
        <begin position="1494"/>
        <end position="1559"/>
    </location>
</feature>
<dbReference type="InterPro" id="IPR001202">
    <property type="entry name" value="WW_dom"/>
</dbReference>
<feature type="region of interest" description="Disordered" evidence="11">
    <location>
        <begin position="302"/>
        <end position="399"/>
    </location>
</feature>
<evidence type="ECO:0000256" key="11">
    <source>
        <dbReference type="SAM" id="MobiDB-lite"/>
    </source>
</evidence>
<feature type="region of interest" description="Disordered" evidence="11">
    <location>
        <begin position="1996"/>
        <end position="2018"/>
    </location>
</feature>
<evidence type="ECO:0000256" key="8">
    <source>
        <dbReference type="ARBA" id="ARBA00023125"/>
    </source>
</evidence>
<feature type="compositionally biased region" description="Polar residues" evidence="11">
    <location>
        <begin position="1529"/>
        <end position="1539"/>
    </location>
</feature>
<feature type="region of interest" description="Disordered" evidence="11">
    <location>
        <begin position="2036"/>
        <end position="2057"/>
    </location>
</feature>
<evidence type="ECO:0000256" key="5">
    <source>
        <dbReference type="ARBA" id="ARBA00022806"/>
    </source>
</evidence>
<feature type="region of interest" description="Disordered" evidence="11">
    <location>
        <begin position="512"/>
        <end position="557"/>
    </location>
</feature>
<dbReference type="InterPro" id="IPR050520">
    <property type="entry name" value="INO80/SWR1_helicase"/>
</dbReference>
<dbReference type="CDD" id="cd18793">
    <property type="entry name" value="SF2_C_SNF"/>
    <property type="match status" value="1"/>
</dbReference>
<evidence type="ECO:0000259" key="12">
    <source>
        <dbReference type="PROSITE" id="PS50020"/>
    </source>
</evidence>
<feature type="region of interest" description="Disordered" evidence="11">
    <location>
        <begin position="1771"/>
        <end position="1790"/>
    </location>
</feature>
<feature type="compositionally biased region" description="Acidic residues" evidence="11">
    <location>
        <begin position="258"/>
        <end position="289"/>
    </location>
</feature>
<dbReference type="GO" id="GO:0003677">
    <property type="term" value="F:DNA binding"/>
    <property type="evidence" value="ECO:0007669"/>
    <property type="project" value="UniProtKB-KW"/>
</dbReference>
<keyword evidence="9" id="KW-0539">Nucleus</keyword>
<dbReference type="EMBL" id="HBEA01019273">
    <property type="protein sequence ID" value="CAD8265133.1"/>
    <property type="molecule type" value="Transcribed_RNA"/>
</dbReference>
<feature type="region of interest" description="Disordered" evidence="11">
    <location>
        <begin position="1442"/>
        <end position="1466"/>
    </location>
</feature>
<dbReference type="SMART" id="SM00490">
    <property type="entry name" value="HELICc"/>
    <property type="match status" value="1"/>
</dbReference>
<dbReference type="FunFam" id="3.40.50.10810:FF:000005">
    <property type="entry name" value="Photoperiod-independent early flowering 1"/>
    <property type="match status" value="1"/>
</dbReference>
<comment type="similarity">
    <text evidence="2">Belongs to the SNF2/RAD54 helicase family. SWR1 subfamily.</text>
</comment>
<dbReference type="Gene3D" id="3.40.50.300">
    <property type="entry name" value="P-loop containing nucleotide triphosphate hydrolases"/>
    <property type="match status" value="1"/>
</dbReference>
<dbReference type="Pfam" id="PF07529">
    <property type="entry name" value="HSA"/>
    <property type="match status" value="1"/>
</dbReference>
<gene>
    <name evidence="16" type="ORF">PPYR1160_LOCUS14636</name>
</gene>
<organism evidence="16">
    <name type="scientific">Pinguiococcus pyrenoidosus</name>
    <dbReference type="NCBI Taxonomy" id="172671"/>
    <lineage>
        <taxon>Eukaryota</taxon>
        <taxon>Sar</taxon>
        <taxon>Stramenopiles</taxon>
        <taxon>Ochrophyta</taxon>
        <taxon>Pinguiophyceae</taxon>
        <taxon>Pinguiochrysidales</taxon>
        <taxon>Pinguiochrysidaceae</taxon>
        <taxon>Pinguiococcus</taxon>
    </lineage>
</organism>
<dbReference type="InterPro" id="IPR039448">
    <property type="entry name" value="Beta_helix"/>
</dbReference>
<dbReference type="CDD" id="cd18003">
    <property type="entry name" value="DEXQc_SRCAP"/>
    <property type="match status" value="1"/>
</dbReference>
<evidence type="ECO:0000256" key="4">
    <source>
        <dbReference type="ARBA" id="ARBA00022801"/>
    </source>
</evidence>
<feature type="compositionally biased region" description="Acidic residues" evidence="11">
    <location>
        <begin position="1494"/>
        <end position="1511"/>
    </location>
</feature>
<evidence type="ECO:0000256" key="7">
    <source>
        <dbReference type="ARBA" id="ARBA00022853"/>
    </source>
</evidence>
<dbReference type="InterPro" id="IPR027417">
    <property type="entry name" value="P-loop_NTPase"/>
</dbReference>
<dbReference type="GO" id="GO:0000812">
    <property type="term" value="C:Swr1 complex"/>
    <property type="evidence" value="ECO:0007669"/>
    <property type="project" value="TreeGrafter"/>
</dbReference>
<dbReference type="InterPro" id="IPR000330">
    <property type="entry name" value="SNF2_N"/>
</dbReference>
<dbReference type="PANTHER" id="PTHR45685:SF1">
    <property type="entry name" value="HELICASE SRCAP"/>
    <property type="match status" value="1"/>
</dbReference>
<protein>
    <submittedName>
        <fullName evidence="16">Uncharacterized protein</fullName>
    </submittedName>
</protein>
<accession>A0A7R9UGU8</accession>
<dbReference type="GO" id="GO:0016887">
    <property type="term" value="F:ATP hydrolysis activity"/>
    <property type="evidence" value="ECO:0007669"/>
    <property type="project" value="TreeGrafter"/>
</dbReference>
<feature type="domain" description="Helicase C-terminal" evidence="14">
    <location>
        <begin position="1268"/>
        <end position="1418"/>
    </location>
</feature>
<dbReference type="InterPro" id="IPR049730">
    <property type="entry name" value="SNF2/RAD54-like_C"/>
</dbReference>
<evidence type="ECO:0000256" key="6">
    <source>
        <dbReference type="ARBA" id="ARBA00022840"/>
    </source>
</evidence>
<dbReference type="InterPro" id="IPR014012">
    <property type="entry name" value="HSA_dom"/>
</dbReference>
<feature type="region of interest" description="Disordered" evidence="11">
    <location>
        <begin position="229"/>
        <end position="289"/>
    </location>
</feature>
<dbReference type="InterPro" id="IPR014001">
    <property type="entry name" value="Helicase_ATP-bd"/>
</dbReference>
<dbReference type="Gene3D" id="2.160.20.10">
    <property type="entry name" value="Single-stranded right-handed beta-helix, Pectin lyase-like"/>
    <property type="match status" value="1"/>
</dbReference>
<dbReference type="SMART" id="SM00573">
    <property type="entry name" value="HSA"/>
    <property type="match status" value="1"/>
</dbReference>
<evidence type="ECO:0000259" key="13">
    <source>
        <dbReference type="PROSITE" id="PS51192"/>
    </source>
</evidence>